<sequence>MTTMKNDGKRPPHVSDGGDPLGTNSQIGLKLKQYYADLVSEEVPDRFADLLRQLEQTPAAAKKG</sequence>
<evidence type="ECO:0000256" key="1">
    <source>
        <dbReference type="SAM" id="MobiDB-lite"/>
    </source>
</evidence>
<evidence type="ECO:0000313" key="4">
    <source>
        <dbReference type="Proteomes" id="UP000643405"/>
    </source>
</evidence>
<proteinExistence type="predicted"/>
<evidence type="ECO:0000313" key="3">
    <source>
        <dbReference type="EMBL" id="MBD0417249.1"/>
    </source>
</evidence>
<feature type="compositionally biased region" description="Basic and acidic residues" evidence="1">
    <location>
        <begin position="1"/>
        <end position="10"/>
    </location>
</feature>
<dbReference type="InterPro" id="IPR041649">
    <property type="entry name" value="NepR"/>
</dbReference>
<dbReference type="EMBL" id="JACVVX010000011">
    <property type="protein sequence ID" value="MBD0417249.1"/>
    <property type="molecule type" value="Genomic_DNA"/>
</dbReference>
<protein>
    <recommendedName>
        <fullName evidence="2">Anti-sigma factor NepR domain-containing protein</fullName>
    </recommendedName>
</protein>
<comment type="caution">
    <text evidence="3">The sequence shown here is derived from an EMBL/GenBank/DDBJ whole genome shotgun (WGS) entry which is preliminary data.</text>
</comment>
<dbReference type="AlphaFoldDB" id="A0A8J6U095"/>
<accession>A0A8J6U095</accession>
<feature type="region of interest" description="Disordered" evidence="1">
    <location>
        <begin position="1"/>
        <end position="25"/>
    </location>
</feature>
<evidence type="ECO:0000259" key="2">
    <source>
        <dbReference type="Pfam" id="PF18557"/>
    </source>
</evidence>
<organism evidence="3 4">
    <name type="scientific">Oryzicola mucosus</name>
    <dbReference type="NCBI Taxonomy" id="2767425"/>
    <lineage>
        <taxon>Bacteria</taxon>
        <taxon>Pseudomonadati</taxon>
        <taxon>Pseudomonadota</taxon>
        <taxon>Alphaproteobacteria</taxon>
        <taxon>Hyphomicrobiales</taxon>
        <taxon>Phyllobacteriaceae</taxon>
        <taxon>Oryzicola</taxon>
    </lineage>
</organism>
<dbReference type="Proteomes" id="UP000643405">
    <property type="component" value="Unassembled WGS sequence"/>
</dbReference>
<dbReference type="RefSeq" id="WP_188166759.1">
    <property type="nucleotide sequence ID" value="NZ_JACVVX010000011.1"/>
</dbReference>
<keyword evidence="4" id="KW-1185">Reference proteome</keyword>
<name>A0A8J6U095_9HYPH</name>
<reference evidence="3" key="1">
    <citation type="submission" date="2020-09" db="EMBL/GenBank/DDBJ databases">
        <title>Genome seq and assembly of Tianweitania sp.</title>
        <authorList>
            <person name="Chhetri G."/>
        </authorList>
    </citation>
    <scope>NUCLEOTIDE SEQUENCE</scope>
    <source>
        <strain evidence="3">Rool2</strain>
    </source>
</reference>
<gene>
    <name evidence="3" type="ORF">ICI42_21655</name>
</gene>
<feature type="domain" description="Anti-sigma factor NepR" evidence="2">
    <location>
        <begin position="24"/>
        <end position="56"/>
    </location>
</feature>
<dbReference type="Pfam" id="PF18557">
    <property type="entry name" value="NepR"/>
    <property type="match status" value="1"/>
</dbReference>